<accession>A0AAY4DSL5</accession>
<dbReference type="PROSITE" id="PS50878">
    <property type="entry name" value="RT_POL"/>
    <property type="match status" value="1"/>
</dbReference>
<dbReference type="InterPro" id="IPR013087">
    <property type="entry name" value="Znf_C2H2_type"/>
</dbReference>
<evidence type="ECO:0000256" key="1">
    <source>
        <dbReference type="PROSITE-ProRule" id="PRU00042"/>
    </source>
</evidence>
<dbReference type="CDD" id="cd01650">
    <property type="entry name" value="RT_nLTR_like"/>
    <property type="match status" value="1"/>
</dbReference>
<protein>
    <recommendedName>
        <fullName evidence="6">Reverse transcriptase</fullName>
    </recommendedName>
</protein>
<evidence type="ECO:0008006" key="6">
    <source>
        <dbReference type="Google" id="ProtNLM"/>
    </source>
</evidence>
<dbReference type="PROSITE" id="PS00028">
    <property type="entry name" value="ZINC_FINGER_C2H2_1"/>
    <property type="match status" value="1"/>
</dbReference>
<keyword evidence="5" id="KW-1185">Reference proteome</keyword>
<evidence type="ECO:0000259" key="2">
    <source>
        <dbReference type="PROSITE" id="PS50157"/>
    </source>
</evidence>
<feature type="domain" description="C2H2-type" evidence="2">
    <location>
        <begin position="215"/>
        <end position="243"/>
    </location>
</feature>
<sequence>MGGSQEAGSQPIITRPPRKLDMARVMFVSVGTQTNYEDAKPVASDDTQTWTGNENELIPFSLTIWNSSFQEPRPSESEIETDGADIGWLQTGESVEDLFDDNGEEDEAHLSELEASGYALEHSLLVEPVLGSENTSEGETVTITLPNSMIHCQLCGEVPGGPMKAQEHFVKFHRDVPVVFSCGKCGKGDQNPRSILSHHAKCKSGAPQTSPARGHECTLCGQSFGTISGLSQHKRHVHPTERNEERIVAASQPSKKKGRKLQLWSQQEIERLRQLEVTYKGARTINKLIATELGNKSHIQVAEKRRQLRESATPESTQVVGADPLAFLMTAPTMISVPSEIADSLRRETARLYGPAQEDGEDEVTTALRRWAVGNEPIEKTVEKVTAELLSEAVSSCDKKTHYLREKRDKVRTYTSYEWMKRRARSRALFGRYQCQYFKNRARLAALILDGNITSKCQIPASEVHDVYKKKWESSTQYGGLGSFTLGGCADNSVFEGLITAEEVGENLAAMNRTSATGPDKMNWKDVKDLCDGSTVVDLYNAWWATGKIPVAVKQCRSILLPKTADQEQLMEIGNWRPITIGSMLLRLFSRILTKRLARACPLNPRQRGFVQSPGCSENLMVLKSIMEQAKRERKHLAVVFINVAKAFDSVSHNHIVDVLRRRGLDSHVIGVIQNSYEDCHTSIEVGGTKTPEIAIRTGVKQGDPMSPLLFNLAIDPLLATLETHGVGFQTEGGKIAALAFADDLVLLSDGWKGMSHNLSILEKFCNLTGLTVQAKKCHGFMITPTHDSYTVNNCQPWSIERAELHMVGPEESEKYLGVRIGPWTGISKPDTESQLQTWIQKIDEAPLKPSQKVVILNDYALPRLIYRADHAEETSVRLARLDGLVKRAVKAWLRLPHSTCDGLLYSWRKDGGMGLLKLADSVPSIQVRRIQRVAHSEDPTIRQLMNSSRAQTRFDKAWKRAGGTPDTAPALTDPITQSVNLETVSDGSILPQKVNYPVPRDWRKDEFEYWCRLPVQGMGTVCFRGDTISNHWLRNHRGFRERHYIAALQLRANVYPTRESLNRGRKGALLHCRKCSSKYESCSHILGQCPAIQAARIARHNKICDILGDEAKKLGWETHKEPRLYTTMGELRKPDMIFVREGVAIVVDVTVRWEYDSLSLAKAASEKVEYYQNLEQQVRDYTSTHTVHFFGFPVGARGKWHSKNDLVLQLLGVTKGRMKALGMLVARRALLYSLDMLVMFGGGTYSEHI</sequence>
<name>A0AAY4DSL5_9TELE</name>
<dbReference type="Gene3D" id="3.30.160.60">
    <property type="entry name" value="Classic Zinc Finger"/>
    <property type="match status" value="1"/>
</dbReference>
<keyword evidence="1" id="KW-0862">Zinc</keyword>
<keyword evidence="1" id="KW-0863">Zinc-finger</keyword>
<dbReference type="SUPFAM" id="SSF56672">
    <property type="entry name" value="DNA/RNA polymerases"/>
    <property type="match status" value="1"/>
</dbReference>
<dbReference type="InterPro" id="IPR043502">
    <property type="entry name" value="DNA/RNA_pol_sf"/>
</dbReference>
<organism evidence="4 5">
    <name type="scientific">Denticeps clupeoides</name>
    <name type="common">denticle herring</name>
    <dbReference type="NCBI Taxonomy" id="299321"/>
    <lineage>
        <taxon>Eukaryota</taxon>
        <taxon>Metazoa</taxon>
        <taxon>Chordata</taxon>
        <taxon>Craniata</taxon>
        <taxon>Vertebrata</taxon>
        <taxon>Euteleostomi</taxon>
        <taxon>Actinopterygii</taxon>
        <taxon>Neopterygii</taxon>
        <taxon>Teleostei</taxon>
        <taxon>Clupei</taxon>
        <taxon>Clupeiformes</taxon>
        <taxon>Denticipitoidei</taxon>
        <taxon>Denticipitidae</taxon>
        <taxon>Denticeps</taxon>
    </lineage>
</organism>
<dbReference type="GO" id="GO:0008270">
    <property type="term" value="F:zinc ion binding"/>
    <property type="evidence" value="ECO:0007669"/>
    <property type="project" value="UniProtKB-KW"/>
</dbReference>
<dbReference type="PANTHER" id="PTHR19446">
    <property type="entry name" value="REVERSE TRANSCRIPTASES"/>
    <property type="match status" value="1"/>
</dbReference>
<dbReference type="Pfam" id="PF00078">
    <property type="entry name" value="RVT_1"/>
    <property type="match status" value="1"/>
</dbReference>
<reference evidence="4" key="1">
    <citation type="submission" date="2025-08" db="UniProtKB">
        <authorList>
            <consortium name="Ensembl"/>
        </authorList>
    </citation>
    <scope>IDENTIFICATION</scope>
</reference>
<proteinExistence type="predicted"/>
<evidence type="ECO:0000313" key="5">
    <source>
        <dbReference type="Proteomes" id="UP000694580"/>
    </source>
</evidence>
<dbReference type="Ensembl" id="ENSDCDT00010057639.1">
    <property type="protein sequence ID" value="ENSDCDP00010047406.1"/>
    <property type="gene ID" value="ENSDCDG00010028702.1"/>
</dbReference>
<reference evidence="4" key="2">
    <citation type="submission" date="2025-09" db="UniProtKB">
        <authorList>
            <consortium name="Ensembl"/>
        </authorList>
    </citation>
    <scope>IDENTIFICATION</scope>
</reference>
<dbReference type="SMART" id="SM00355">
    <property type="entry name" value="ZnF_C2H2"/>
    <property type="match status" value="2"/>
</dbReference>
<dbReference type="GeneTree" id="ENSGT00400000024060"/>
<keyword evidence="1" id="KW-0479">Metal-binding</keyword>
<dbReference type="Proteomes" id="UP000694580">
    <property type="component" value="Unplaced"/>
</dbReference>
<evidence type="ECO:0000313" key="4">
    <source>
        <dbReference type="Ensembl" id="ENSDCDP00010047406.1"/>
    </source>
</evidence>
<feature type="domain" description="Reverse transcriptase" evidence="3">
    <location>
        <begin position="542"/>
        <end position="821"/>
    </location>
</feature>
<dbReference type="PROSITE" id="PS50157">
    <property type="entry name" value="ZINC_FINGER_C2H2_2"/>
    <property type="match status" value="1"/>
</dbReference>
<evidence type="ECO:0000259" key="3">
    <source>
        <dbReference type="PROSITE" id="PS50878"/>
    </source>
</evidence>
<dbReference type="AlphaFoldDB" id="A0AAY4DSL5"/>
<dbReference type="InterPro" id="IPR000477">
    <property type="entry name" value="RT_dom"/>
</dbReference>